<feature type="domain" description="Dynamin N-terminal" evidence="7">
    <location>
        <begin position="628"/>
        <end position="849"/>
    </location>
</feature>
<evidence type="ECO:0000259" key="7">
    <source>
        <dbReference type="Pfam" id="PF00350"/>
    </source>
</evidence>
<name>A0A1H3P022_9BACI</name>
<feature type="domain" description="Dynamin N-terminal" evidence="7">
    <location>
        <begin position="40"/>
        <end position="194"/>
    </location>
</feature>
<evidence type="ECO:0000256" key="6">
    <source>
        <dbReference type="SAM" id="Coils"/>
    </source>
</evidence>
<comment type="subcellular location">
    <subcellularLocation>
        <location evidence="1">Membrane</location>
    </subcellularLocation>
</comment>
<dbReference type="PANTHER" id="PTHR10465:SF0">
    <property type="entry name" value="SARCALUMENIN"/>
    <property type="match status" value="1"/>
</dbReference>
<feature type="coiled-coil region" evidence="6">
    <location>
        <begin position="499"/>
        <end position="526"/>
    </location>
</feature>
<evidence type="ECO:0000256" key="3">
    <source>
        <dbReference type="ARBA" id="ARBA00022801"/>
    </source>
</evidence>
<dbReference type="PANTHER" id="PTHR10465">
    <property type="entry name" value="TRANSMEMBRANE GTPASE FZO1"/>
    <property type="match status" value="1"/>
</dbReference>
<organism evidence="8 9">
    <name type="scientific">Evansella caseinilytica</name>
    <dbReference type="NCBI Taxonomy" id="1503961"/>
    <lineage>
        <taxon>Bacteria</taxon>
        <taxon>Bacillati</taxon>
        <taxon>Bacillota</taxon>
        <taxon>Bacilli</taxon>
        <taxon>Bacillales</taxon>
        <taxon>Bacillaceae</taxon>
        <taxon>Evansella</taxon>
    </lineage>
</organism>
<keyword evidence="5" id="KW-0472">Membrane</keyword>
<dbReference type="InterPro" id="IPR027417">
    <property type="entry name" value="P-loop_NTPase"/>
</dbReference>
<dbReference type="CDD" id="cd09912">
    <property type="entry name" value="DLP_2"/>
    <property type="match status" value="2"/>
</dbReference>
<dbReference type="AlphaFoldDB" id="A0A1H3P022"/>
<dbReference type="SUPFAM" id="SSF52540">
    <property type="entry name" value="P-loop containing nucleoside triphosphate hydrolases"/>
    <property type="match status" value="2"/>
</dbReference>
<evidence type="ECO:0000313" key="9">
    <source>
        <dbReference type="Proteomes" id="UP000198935"/>
    </source>
</evidence>
<dbReference type="Proteomes" id="UP000198935">
    <property type="component" value="Unassembled WGS sequence"/>
</dbReference>
<evidence type="ECO:0000256" key="4">
    <source>
        <dbReference type="ARBA" id="ARBA00023134"/>
    </source>
</evidence>
<evidence type="ECO:0000256" key="5">
    <source>
        <dbReference type="ARBA" id="ARBA00023136"/>
    </source>
</evidence>
<dbReference type="GO" id="GO:0003924">
    <property type="term" value="F:GTPase activity"/>
    <property type="evidence" value="ECO:0007669"/>
    <property type="project" value="InterPro"/>
</dbReference>
<dbReference type="GO" id="GO:0016020">
    <property type="term" value="C:membrane"/>
    <property type="evidence" value="ECO:0007669"/>
    <property type="project" value="UniProtKB-SubCell"/>
</dbReference>
<dbReference type="Pfam" id="PF00350">
    <property type="entry name" value="Dynamin_N"/>
    <property type="match status" value="2"/>
</dbReference>
<keyword evidence="3" id="KW-0378">Hydrolase</keyword>
<dbReference type="STRING" id="1503961.SAMN05421736_104279"/>
<evidence type="ECO:0000256" key="2">
    <source>
        <dbReference type="ARBA" id="ARBA00022741"/>
    </source>
</evidence>
<accession>A0A1H3P022</accession>
<reference evidence="9" key="1">
    <citation type="submission" date="2016-10" db="EMBL/GenBank/DDBJ databases">
        <authorList>
            <person name="Varghese N."/>
            <person name="Submissions S."/>
        </authorList>
    </citation>
    <scope>NUCLEOTIDE SEQUENCE [LARGE SCALE GENOMIC DNA]</scope>
    <source>
        <strain evidence="9">SP</strain>
    </source>
</reference>
<evidence type="ECO:0000256" key="1">
    <source>
        <dbReference type="ARBA" id="ARBA00004370"/>
    </source>
</evidence>
<dbReference type="GO" id="GO:0005525">
    <property type="term" value="F:GTP binding"/>
    <property type="evidence" value="ECO:0007669"/>
    <property type="project" value="UniProtKB-KW"/>
</dbReference>
<keyword evidence="4" id="KW-0342">GTP-binding</keyword>
<keyword evidence="6" id="KW-0175">Coiled coil</keyword>
<dbReference type="Gene3D" id="3.40.50.300">
    <property type="entry name" value="P-loop containing nucleotide triphosphate hydrolases"/>
    <property type="match status" value="2"/>
</dbReference>
<dbReference type="InterPro" id="IPR027094">
    <property type="entry name" value="Mitofusin_fam"/>
</dbReference>
<sequence length="1200" mass="137653">MTLLTRQDEHQETETIAFSTEELFRLKKVADKRKQATFDIAFCGHFSAGKSTMLNTLLGAELLPTSPIPASANTIAIQNGGLQLSVHAKNGESKAYKGEIPWEKVREWGMDGRKISSLNIFAPLPFLGKCGRIIDTPGVDSTDSTHAAVTTEQLYTTDVIVYIMDYNHVQSETNLYFLKQLSDEKKPLFLVINQVDKHNEDEIAFSAFRESIEELLRRWEIDYLAMYFTSMKKPDHRNNEFLQLERALKSLLHRSSMLISNAQHFLEYSFYRSIENRLQQEEQEQRDTIAQEWKEKTGYDVAEFAAAHRQASEKMQQLRTYDDILRKNFHDEFNGLFANVTLFPYSTTELARKWIESLQPGFKAGLLFSRKKTAEEQDKRLENLVMELQDKVKTQLLFHLQSYFQQTNRLTLANEEEFDAALKALSFQVTGDFLKSHVKKELTGRDYVYVFTHQITSLIVKEIRRKAAVLLEVQIAGMRDDIAQQHRQLEVKYDVFLQAKSCLAELEHVEEKYAKLRQHVKDILRQHPSANEWKQLINEAMQGTFPEYPEVSRSFSISHEVKKPEKTQPWTGKVESAPDSFSEEKALEKMRHIKKVLLDYHASPLLATDRTQLINRIDRYEQRTFIVSLFGGFSAGKSSFANALLGEDILPVSPNPTTAAVNIVEKSCPGHAHGTATVTLKSPQQLSAEINAAGERLGVTLDLEQLPRWKGQREGYSSSGQKTAVEYLLTVRDSLATTALTLGEELTVSHRELAGWIAEEVNACLVEKVTIYYDCPLTERGIKLVDTPGINSIHGRHTNVAMKQLKESDAIFYLTYYNHAFSKTDQYFLQQIGQVNESFQQDKLYFVINAADLADNDSELQEVKNHVTDQLKGNGIENPRLHHVSSREGLQAKQTGHDEATAFTAFEQTFHHETIVELKRLAWTLLNRELRQYCEKINDSILLMSSEAKERAEQRPLLEHKIAQLTKLVESASFHSVRRDSQLELEQLLLYLKERMKMVMSDDFTSAVNVAVITSDRKKQLQQQFDQAVEEWRSSGEQFLTQELAAVAIRMEECIRQSLERWLAQEAAKITAQLPYIFYDQIVKMQPLATGDFPVRFLIDPSQFHPHIKSKKQFFEEGKIKQVREALINDGVNKVAEVIAQFSQSFVRQVDDLLVTMENELKQRLQVAIYQELERFDALADQRNHQSLVDELQALQQAAE</sequence>
<keyword evidence="9" id="KW-1185">Reference proteome</keyword>
<dbReference type="InterPro" id="IPR045063">
    <property type="entry name" value="Dynamin_N"/>
</dbReference>
<gene>
    <name evidence="8" type="ORF">SAMN05421736_104279</name>
</gene>
<evidence type="ECO:0000313" key="8">
    <source>
        <dbReference type="EMBL" id="SDY94484.1"/>
    </source>
</evidence>
<proteinExistence type="predicted"/>
<protein>
    <submittedName>
        <fullName evidence="8">Dynamin family protein</fullName>
    </submittedName>
</protein>
<dbReference type="EMBL" id="FNPI01000004">
    <property type="protein sequence ID" value="SDY94484.1"/>
    <property type="molecule type" value="Genomic_DNA"/>
</dbReference>
<keyword evidence="2" id="KW-0547">Nucleotide-binding</keyword>